<feature type="region of interest" description="Disordered" evidence="1">
    <location>
        <begin position="451"/>
        <end position="474"/>
    </location>
</feature>
<name>A0A1T4LTQ6_9BACT</name>
<protein>
    <recommendedName>
        <fullName evidence="6">AAA+ ATPase domain-containing protein</fullName>
    </recommendedName>
</protein>
<dbReference type="RefSeq" id="WP_078776037.1">
    <property type="nucleotide sequence ID" value="NZ_FUWU01000013.1"/>
</dbReference>
<reference evidence="4 5" key="1">
    <citation type="submission" date="2017-02" db="EMBL/GenBank/DDBJ databases">
        <authorList>
            <person name="Peterson S.W."/>
        </authorList>
    </citation>
    <scope>NUCLEOTIDE SEQUENCE [LARGE SCALE GENOMIC DNA]</scope>
    <source>
        <strain evidence="4 5">ATCC 43854</strain>
    </source>
</reference>
<evidence type="ECO:0000259" key="2">
    <source>
        <dbReference type="Pfam" id="PF13173"/>
    </source>
</evidence>
<feature type="compositionally biased region" description="Basic residues" evidence="1">
    <location>
        <begin position="453"/>
        <end position="462"/>
    </location>
</feature>
<dbReference type="InterPro" id="IPR027417">
    <property type="entry name" value="P-loop_NTPase"/>
</dbReference>
<proteinExistence type="predicted"/>
<dbReference type="AlphaFoldDB" id="A0A1T4LTQ6"/>
<gene>
    <name evidence="4" type="ORF">SAMN02745108_01015</name>
</gene>
<dbReference type="InterPro" id="IPR011335">
    <property type="entry name" value="Restrct_endonuc-II-like"/>
</dbReference>
<evidence type="ECO:0000313" key="5">
    <source>
        <dbReference type="Proteomes" id="UP000190449"/>
    </source>
</evidence>
<dbReference type="PANTHER" id="PTHR33295:SF7">
    <property type="entry name" value="ATPASE"/>
    <property type="match status" value="1"/>
</dbReference>
<dbReference type="InterPro" id="IPR025420">
    <property type="entry name" value="DUF4143"/>
</dbReference>
<dbReference type="EMBL" id="FUWU01000013">
    <property type="protein sequence ID" value="SJZ58092.1"/>
    <property type="molecule type" value="Genomic_DNA"/>
</dbReference>
<dbReference type="Gene3D" id="3.40.50.300">
    <property type="entry name" value="P-loop containing nucleotide triphosphate hydrolases"/>
    <property type="match status" value="1"/>
</dbReference>
<evidence type="ECO:0000256" key="1">
    <source>
        <dbReference type="SAM" id="MobiDB-lite"/>
    </source>
</evidence>
<evidence type="ECO:0008006" key="6">
    <source>
        <dbReference type="Google" id="ProtNLM"/>
    </source>
</evidence>
<sequence length="474" mass="54053">MIQRKIDNYLADFYAKHKNALLVTGARQIGKTSSIREFGRTHFKRFVEINFLESPSAKSVFEGANSSNILLRLSAYAETKLVKGETLIFLDEIQECPDAVTAIKFLVEDGSYRYILSGSLLGVELKDIRSLPVGFLTIKEMFPLDFEEFARAVGVQAEVLDSVRAAFENKVEVDSVIHEKMMEIFRLYMVVGGMPAAVAEYLESNNIQNILEIQQGIIELYKKDIAKYDPENKLYLNEIFDLIPPELNNQNKRFILKKLNENIKFSRHENSFIWLKEAGVALPVYNVDEPKIPLLLSRSRNLFKLFLNDVGLLTCQYANGIQLKILNGENAINFGSVYENVAAMELRAHGFDLYYFNSKKQGELDFVIERNGRVLPIEIKSGKDYKRHNALKNALETVNYAIQEAVVFCNDNVCVKEKVLYCPIYMLMFLENEKINLGTYKVNLRGLTEHANHGKSKRRNKSGVKEPSNASLRA</sequence>
<dbReference type="Proteomes" id="UP000190449">
    <property type="component" value="Unassembled WGS sequence"/>
</dbReference>
<dbReference type="PANTHER" id="PTHR33295">
    <property type="entry name" value="ATPASE"/>
    <property type="match status" value="1"/>
</dbReference>
<dbReference type="InterPro" id="IPR041682">
    <property type="entry name" value="AAA_14"/>
</dbReference>
<feature type="domain" description="DUF4143" evidence="3">
    <location>
        <begin position="222"/>
        <end position="382"/>
    </location>
</feature>
<dbReference type="STRING" id="28122.SAMN02745108_01015"/>
<dbReference type="Pfam" id="PF13635">
    <property type="entry name" value="DUF4143"/>
    <property type="match status" value="1"/>
</dbReference>
<organism evidence="4 5">
    <name type="scientific">Fibrobacter intestinalis</name>
    <dbReference type="NCBI Taxonomy" id="28122"/>
    <lineage>
        <taxon>Bacteria</taxon>
        <taxon>Pseudomonadati</taxon>
        <taxon>Fibrobacterota</taxon>
        <taxon>Fibrobacteria</taxon>
        <taxon>Fibrobacterales</taxon>
        <taxon>Fibrobacteraceae</taxon>
        <taxon>Fibrobacter</taxon>
    </lineage>
</organism>
<evidence type="ECO:0000313" key="4">
    <source>
        <dbReference type="EMBL" id="SJZ58092.1"/>
    </source>
</evidence>
<dbReference type="SUPFAM" id="SSF52980">
    <property type="entry name" value="Restriction endonuclease-like"/>
    <property type="match status" value="1"/>
</dbReference>
<evidence type="ECO:0000259" key="3">
    <source>
        <dbReference type="Pfam" id="PF13635"/>
    </source>
</evidence>
<dbReference type="Pfam" id="PF13173">
    <property type="entry name" value="AAA_14"/>
    <property type="match status" value="1"/>
</dbReference>
<dbReference type="SUPFAM" id="SSF52540">
    <property type="entry name" value="P-loop containing nucleoside triphosphate hydrolases"/>
    <property type="match status" value="1"/>
</dbReference>
<feature type="domain" description="AAA" evidence="2">
    <location>
        <begin position="18"/>
        <end position="149"/>
    </location>
</feature>
<accession>A0A1T4LTQ6</accession>